<dbReference type="SUPFAM" id="SSF102741">
    <property type="entry name" value="Obg GTP-binding protein C-terminal domain"/>
    <property type="match status" value="1"/>
</dbReference>
<evidence type="ECO:0000313" key="13">
    <source>
        <dbReference type="EMBL" id="HIU45871.1"/>
    </source>
</evidence>
<dbReference type="InterPro" id="IPR027417">
    <property type="entry name" value="P-loop_NTPase"/>
</dbReference>
<feature type="binding site" evidence="9">
    <location>
        <begin position="167"/>
        <end position="174"/>
    </location>
    <ligand>
        <name>GTP</name>
        <dbReference type="ChEBI" id="CHEBI:37565"/>
    </ligand>
</feature>
<evidence type="ECO:0000259" key="10">
    <source>
        <dbReference type="PROSITE" id="PS51710"/>
    </source>
</evidence>
<evidence type="ECO:0000256" key="8">
    <source>
        <dbReference type="ARBA" id="ARBA00023134"/>
    </source>
</evidence>
<feature type="binding site" evidence="9">
    <location>
        <begin position="282"/>
        <end position="285"/>
    </location>
    <ligand>
        <name>GTP</name>
        <dbReference type="ChEBI" id="CHEBI:37565"/>
    </ligand>
</feature>
<evidence type="ECO:0000256" key="6">
    <source>
        <dbReference type="ARBA" id="ARBA00022801"/>
    </source>
</evidence>
<dbReference type="PRINTS" id="PR00326">
    <property type="entry name" value="GTP1OBG"/>
</dbReference>
<dbReference type="PROSITE" id="PS00905">
    <property type="entry name" value="GTP1_OBG"/>
    <property type="match status" value="1"/>
</dbReference>
<comment type="caution">
    <text evidence="13">The sequence shown here is derived from an EMBL/GenBank/DDBJ whole genome shotgun (WGS) entry which is preliminary data.</text>
</comment>
<dbReference type="SUPFAM" id="SSF52540">
    <property type="entry name" value="P-loop containing nucleoside triphosphate hydrolases"/>
    <property type="match status" value="1"/>
</dbReference>
<dbReference type="PANTHER" id="PTHR11702:SF31">
    <property type="entry name" value="MITOCHONDRIAL RIBOSOME-ASSOCIATED GTPASE 2"/>
    <property type="match status" value="1"/>
</dbReference>
<dbReference type="SUPFAM" id="SSF82051">
    <property type="entry name" value="Obg GTP-binding protein N-terminal domain"/>
    <property type="match status" value="1"/>
</dbReference>
<evidence type="ECO:0000256" key="5">
    <source>
        <dbReference type="ARBA" id="ARBA00022741"/>
    </source>
</evidence>
<dbReference type="NCBIfam" id="TIGR02729">
    <property type="entry name" value="Obg_CgtA"/>
    <property type="match status" value="1"/>
</dbReference>
<dbReference type="Pfam" id="PF01018">
    <property type="entry name" value="GTP1_OBG"/>
    <property type="match status" value="1"/>
</dbReference>
<dbReference type="Gene3D" id="2.70.210.12">
    <property type="entry name" value="GTP1/OBG domain"/>
    <property type="match status" value="1"/>
</dbReference>
<dbReference type="InterPro" id="IPR006074">
    <property type="entry name" value="GTP1-OBG_CS"/>
</dbReference>
<feature type="binding site" evidence="9">
    <location>
        <position position="194"/>
    </location>
    <ligand>
        <name>Mg(2+)</name>
        <dbReference type="ChEBI" id="CHEBI:18420"/>
    </ligand>
</feature>
<feature type="binding site" evidence="9">
    <location>
        <begin position="192"/>
        <end position="196"/>
    </location>
    <ligand>
        <name>GTP</name>
        <dbReference type="ChEBI" id="CHEBI:37565"/>
    </ligand>
</feature>
<evidence type="ECO:0000313" key="14">
    <source>
        <dbReference type="Proteomes" id="UP000824123"/>
    </source>
</evidence>
<dbReference type="InterPro" id="IPR014100">
    <property type="entry name" value="GTP-bd_Obg/CgtA"/>
</dbReference>
<keyword evidence="5 9" id="KW-0547">Nucleotide-binding</keyword>
<dbReference type="PROSITE" id="PS51883">
    <property type="entry name" value="OBG"/>
    <property type="match status" value="1"/>
</dbReference>
<dbReference type="HAMAP" id="MF_01454">
    <property type="entry name" value="GTPase_Obg"/>
    <property type="match status" value="1"/>
</dbReference>
<dbReference type="Gene3D" id="3.40.50.300">
    <property type="entry name" value="P-loop containing nucleotide triphosphate hydrolases"/>
    <property type="match status" value="1"/>
</dbReference>
<gene>
    <name evidence="13" type="primary">obgE</name>
    <name evidence="9" type="synonym">obg</name>
    <name evidence="13" type="ORF">IAC59_01260</name>
</gene>
<dbReference type="FunFam" id="2.70.210.12:FF:000001">
    <property type="entry name" value="GTPase Obg"/>
    <property type="match status" value="1"/>
</dbReference>
<evidence type="ECO:0000256" key="3">
    <source>
        <dbReference type="ARBA" id="ARBA00022490"/>
    </source>
</evidence>
<feature type="domain" description="OBG-type G" evidence="10">
    <location>
        <begin position="161"/>
        <end position="330"/>
    </location>
</feature>
<protein>
    <recommendedName>
        <fullName evidence="9">GTPase Obg</fullName>
        <ecNumber evidence="9">3.6.5.-</ecNumber>
    </recommendedName>
    <alternativeName>
        <fullName evidence="9">GTP-binding protein Obg</fullName>
    </alternativeName>
</protein>
<organism evidence="13 14">
    <name type="scientific">Candidatus Fimadaptatus faecigallinarum</name>
    <dbReference type="NCBI Taxonomy" id="2840814"/>
    <lineage>
        <taxon>Bacteria</taxon>
        <taxon>Bacillati</taxon>
        <taxon>Bacillota</taxon>
        <taxon>Clostridia</taxon>
        <taxon>Eubacteriales</taxon>
        <taxon>Candidatus Fimadaptatus</taxon>
    </lineage>
</organism>
<evidence type="ECO:0000256" key="4">
    <source>
        <dbReference type="ARBA" id="ARBA00022723"/>
    </source>
</evidence>
<dbReference type="AlphaFoldDB" id="A0A9D1LPW7"/>
<evidence type="ECO:0000256" key="2">
    <source>
        <dbReference type="ARBA" id="ARBA00007699"/>
    </source>
</evidence>
<dbReference type="InterPro" id="IPR006073">
    <property type="entry name" value="GTP-bd"/>
</dbReference>
<comment type="cofactor">
    <cofactor evidence="1 9">
        <name>Mg(2+)</name>
        <dbReference type="ChEBI" id="CHEBI:18420"/>
    </cofactor>
</comment>
<dbReference type="NCBIfam" id="NF008956">
    <property type="entry name" value="PRK12299.1"/>
    <property type="match status" value="1"/>
</dbReference>
<dbReference type="CDD" id="cd01898">
    <property type="entry name" value="Obg"/>
    <property type="match status" value="1"/>
</dbReference>
<dbReference type="InterPro" id="IPR006169">
    <property type="entry name" value="GTP1_OBG_dom"/>
</dbReference>
<keyword evidence="8 9" id="KW-0342">GTP-binding</keyword>
<dbReference type="PANTHER" id="PTHR11702">
    <property type="entry name" value="DEVELOPMENTALLY REGULATED GTP-BINDING PROTEIN-RELATED"/>
    <property type="match status" value="1"/>
</dbReference>
<feature type="binding site" evidence="9">
    <location>
        <begin position="213"/>
        <end position="216"/>
    </location>
    <ligand>
        <name>GTP</name>
        <dbReference type="ChEBI" id="CHEBI:37565"/>
    </ligand>
</feature>
<dbReference type="Proteomes" id="UP000824123">
    <property type="component" value="Unassembled WGS sequence"/>
</dbReference>
<comment type="subcellular location">
    <subcellularLocation>
        <location evidence="9">Cytoplasm</location>
    </subcellularLocation>
</comment>
<accession>A0A9D1LPW7</accession>
<keyword evidence="3 9" id="KW-0963">Cytoplasm</keyword>
<dbReference type="NCBIfam" id="NF008955">
    <property type="entry name" value="PRK12297.1"/>
    <property type="match status" value="1"/>
</dbReference>
<reference evidence="13" key="1">
    <citation type="submission" date="2020-10" db="EMBL/GenBank/DDBJ databases">
        <authorList>
            <person name="Gilroy R."/>
        </authorList>
    </citation>
    <scope>NUCLEOTIDE SEQUENCE</scope>
    <source>
        <strain evidence="13">ChiSxjej2B14-8506</strain>
    </source>
</reference>
<comment type="similarity">
    <text evidence="2 9">Belongs to the TRAFAC class OBG-HflX-like GTPase superfamily. OBG GTPase family.</text>
</comment>
<dbReference type="GO" id="GO:0000287">
    <property type="term" value="F:magnesium ion binding"/>
    <property type="evidence" value="ECO:0007669"/>
    <property type="project" value="InterPro"/>
</dbReference>
<proteinExistence type="inferred from homology"/>
<dbReference type="GO" id="GO:0005525">
    <property type="term" value="F:GTP binding"/>
    <property type="evidence" value="ECO:0007669"/>
    <property type="project" value="UniProtKB-UniRule"/>
</dbReference>
<dbReference type="NCBIfam" id="TIGR03595">
    <property type="entry name" value="Obg_CgtA_exten"/>
    <property type="match status" value="1"/>
</dbReference>
<dbReference type="PROSITE" id="PS51710">
    <property type="entry name" value="G_OBG"/>
    <property type="match status" value="1"/>
</dbReference>
<feature type="binding site" evidence="9">
    <location>
        <begin position="311"/>
        <end position="313"/>
    </location>
    <ligand>
        <name>GTP</name>
        <dbReference type="ChEBI" id="CHEBI:37565"/>
    </ligand>
</feature>
<comment type="function">
    <text evidence="9">An essential GTPase which binds GTP, GDP and possibly (p)ppGpp with moderate affinity, with high nucleotide exchange rates and a fairly low GTP hydrolysis rate. Plays a role in control of the cell cycle, stress response, ribosome biogenesis and in those bacteria that undergo differentiation, in morphogenesis control.</text>
</comment>
<dbReference type="GO" id="GO:0003924">
    <property type="term" value="F:GTPase activity"/>
    <property type="evidence" value="ECO:0007669"/>
    <property type="project" value="UniProtKB-UniRule"/>
</dbReference>
<dbReference type="EC" id="3.6.5.-" evidence="9"/>
<dbReference type="InterPro" id="IPR045086">
    <property type="entry name" value="OBG_GTPase"/>
</dbReference>
<evidence type="ECO:0000256" key="7">
    <source>
        <dbReference type="ARBA" id="ARBA00022842"/>
    </source>
</evidence>
<evidence type="ECO:0000259" key="11">
    <source>
        <dbReference type="PROSITE" id="PS51881"/>
    </source>
</evidence>
<dbReference type="InterPro" id="IPR036726">
    <property type="entry name" value="GTP1_OBG_dom_sf"/>
</dbReference>
<dbReference type="Pfam" id="PF01926">
    <property type="entry name" value="MMR_HSR1"/>
    <property type="match status" value="1"/>
</dbReference>
<dbReference type="EMBL" id="DVNK01000009">
    <property type="protein sequence ID" value="HIU45871.1"/>
    <property type="molecule type" value="Genomic_DNA"/>
</dbReference>
<dbReference type="Gene3D" id="3.30.300.350">
    <property type="entry name" value="GTP-binding protein OBG, C-terminal domain"/>
    <property type="match status" value="1"/>
</dbReference>
<dbReference type="NCBIfam" id="NF008954">
    <property type="entry name" value="PRK12296.1"/>
    <property type="match status" value="1"/>
</dbReference>
<evidence type="ECO:0000256" key="1">
    <source>
        <dbReference type="ARBA" id="ARBA00001946"/>
    </source>
</evidence>
<dbReference type="GO" id="GO:0005737">
    <property type="term" value="C:cytoplasm"/>
    <property type="evidence" value="ECO:0007669"/>
    <property type="project" value="UniProtKB-SubCell"/>
</dbReference>
<keyword evidence="6 9" id="KW-0378">Hydrolase</keyword>
<dbReference type="Pfam" id="PF09269">
    <property type="entry name" value="DUF1967"/>
    <property type="match status" value="1"/>
</dbReference>
<feature type="binding site" evidence="9">
    <location>
        <position position="174"/>
    </location>
    <ligand>
        <name>Mg(2+)</name>
        <dbReference type="ChEBI" id="CHEBI:18420"/>
    </ligand>
</feature>
<dbReference type="PROSITE" id="PS51881">
    <property type="entry name" value="OCT"/>
    <property type="match status" value="1"/>
</dbReference>
<comment type="subunit">
    <text evidence="9">Monomer.</text>
</comment>
<feature type="domain" description="Obg" evidence="12">
    <location>
        <begin position="2"/>
        <end position="160"/>
    </location>
</feature>
<evidence type="ECO:0000259" key="12">
    <source>
        <dbReference type="PROSITE" id="PS51883"/>
    </source>
</evidence>
<dbReference type="InterPro" id="IPR036346">
    <property type="entry name" value="GTP-bd_prot_GTP1/OBG_C_sf"/>
</dbReference>
<dbReference type="InterPro" id="IPR015349">
    <property type="entry name" value="OCT_dom"/>
</dbReference>
<evidence type="ECO:0000256" key="9">
    <source>
        <dbReference type="HAMAP-Rule" id="MF_01454"/>
    </source>
</evidence>
<dbReference type="InterPro" id="IPR031167">
    <property type="entry name" value="G_OBG"/>
</dbReference>
<reference evidence="13" key="2">
    <citation type="journal article" date="2021" name="PeerJ">
        <title>Extensive microbial diversity within the chicken gut microbiome revealed by metagenomics and culture.</title>
        <authorList>
            <person name="Gilroy R."/>
            <person name="Ravi A."/>
            <person name="Getino M."/>
            <person name="Pursley I."/>
            <person name="Horton D.L."/>
            <person name="Alikhan N.F."/>
            <person name="Baker D."/>
            <person name="Gharbi K."/>
            <person name="Hall N."/>
            <person name="Watson M."/>
            <person name="Adriaenssens E.M."/>
            <person name="Foster-Nyarko E."/>
            <person name="Jarju S."/>
            <person name="Secka A."/>
            <person name="Antonio M."/>
            <person name="Oren A."/>
            <person name="Chaudhuri R.R."/>
            <person name="La Ragione R."/>
            <person name="Hildebrand F."/>
            <person name="Pallen M.J."/>
        </authorList>
    </citation>
    <scope>NUCLEOTIDE SEQUENCE</scope>
    <source>
        <strain evidence="13">ChiSxjej2B14-8506</strain>
    </source>
</reference>
<keyword evidence="7 9" id="KW-0460">Magnesium</keyword>
<name>A0A9D1LPW7_9FIRM</name>
<keyword evidence="4 9" id="KW-0479">Metal-binding</keyword>
<feature type="domain" description="OCT" evidence="11">
    <location>
        <begin position="344"/>
        <end position="421"/>
    </location>
</feature>
<dbReference type="GO" id="GO:0042254">
    <property type="term" value="P:ribosome biogenesis"/>
    <property type="evidence" value="ECO:0007669"/>
    <property type="project" value="UniProtKB-UniRule"/>
</dbReference>
<sequence>MALFVDIVTIKVKAGDGGNGCVSFHREKYVQQGGPDGGDGGRGGDIVFMASERMHTLLDFRYKRSYAAPNGEPGKNRRSSGRSGANLVIEVPPGTLVRDKETGRILLDLYTPGEKKTLLRGGNGGFGNMHFATPTRQAPNFAKPGVKCQPLEVMLELKSIADVGLVGFPNVGKSTLLSVVTAARPKIANYHFTTLTPNLGIASQDGESFVMADIPGLVEGASQGVGLGHDFLRHVERTRMLLHVVDVSGSEGRDPVADFDAIMRELEQYGDLASRPMIVAANKTDLPGAEEHIERLRAHVADRGIEVYPISAATGEGVKPLMRSVLAMLRTLPEPAPIEPDELPLPTEERPFTVICDGGIYEVVGPSMQHLIDSVNFSDEESLNWFHRTLRRWGVIDELRAQGAGEGDTVRVGDMEFDFVE</sequence>